<dbReference type="Proteomes" id="UP000242642">
    <property type="component" value="Unassembled WGS sequence"/>
</dbReference>
<dbReference type="STRING" id="1123402.SAMN02583745_00233"/>
<dbReference type="EMBL" id="FOHV01000001">
    <property type="protein sequence ID" value="SES67677.1"/>
    <property type="molecule type" value="Genomic_DNA"/>
</dbReference>
<evidence type="ECO:0000313" key="1">
    <source>
        <dbReference type="EMBL" id="SES67677.1"/>
    </source>
</evidence>
<gene>
    <name evidence="1" type="ORF">SAMN02583745_00233</name>
</gene>
<keyword evidence="2" id="KW-1185">Reference proteome</keyword>
<dbReference type="InterPro" id="IPR027417">
    <property type="entry name" value="P-loop_NTPase"/>
</dbReference>
<dbReference type="OrthoDB" id="341217at2"/>
<evidence type="ECO:0000313" key="2">
    <source>
        <dbReference type="Proteomes" id="UP000242642"/>
    </source>
</evidence>
<keyword evidence="1" id="KW-0808">Transferase</keyword>
<sequence>MAKLIYLMGASGSGKDTLLNYLKAHNIKDLEHKQLKTRKNPPTTINPPHSIFTDNKQKIIVAHRYITHNQESCDESHIFLYENDFQFRLENSFFVMAWKSNNLKYAVGREVYHWVNGGHNVIVNGSRAYLPVAKKIFGDSLIPICLNVPEAILVERLLSNGHASQRVIEQRLSQARTYANGLPNYTHFIDNDCDIKTLAIRLYQILNTVDDESANFRLYEELSD</sequence>
<dbReference type="AlphaFoldDB" id="A0A1H9YFC8"/>
<dbReference type="Gene3D" id="3.40.50.300">
    <property type="entry name" value="P-loop containing nucleotide triphosphate hydrolases"/>
    <property type="match status" value="1"/>
</dbReference>
<proteinExistence type="predicted"/>
<keyword evidence="1" id="KW-0418">Kinase</keyword>
<dbReference type="SUPFAM" id="SSF52540">
    <property type="entry name" value="P-loop containing nucleoside triphosphate hydrolases"/>
    <property type="match status" value="1"/>
</dbReference>
<dbReference type="GO" id="GO:0016301">
    <property type="term" value="F:kinase activity"/>
    <property type="evidence" value="ECO:0007669"/>
    <property type="project" value="UniProtKB-KW"/>
</dbReference>
<dbReference type="RefSeq" id="WP_093316889.1">
    <property type="nucleotide sequence ID" value="NZ_FOHV01000001.1"/>
</dbReference>
<organism evidence="1 2">
    <name type="scientific">Thorsellia anophelis DSM 18579</name>
    <dbReference type="NCBI Taxonomy" id="1123402"/>
    <lineage>
        <taxon>Bacteria</taxon>
        <taxon>Pseudomonadati</taxon>
        <taxon>Pseudomonadota</taxon>
        <taxon>Gammaproteobacteria</taxon>
        <taxon>Enterobacterales</taxon>
        <taxon>Thorselliaceae</taxon>
        <taxon>Thorsellia</taxon>
    </lineage>
</organism>
<name>A0A1H9YFC8_9GAMM</name>
<reference evidence="2" key="1">
    <citation type="submission" date="2016-10" db="EMBL/GenBank/DDBJ databases">
        <authorList>
            <person name="Varghese N."/>
            <person name="Submissions S."/>
        </authorList>
    </citation>
    <scope>NUCLEOTIDE SEQUENCE [LARGE SCALE GENOMIC DNA]</scope>
    <source>
        <strain evidence="2">DSM 18579</strain>
    </source>
</reference>
<protein>
    <submittedName>
        <fullName evidence="1">Ribose 1,5-bisphosphokinase</fullName>
    </submittedName>
</protein>
<accession>A0A1H9YFC8</accession>